<evidence type="ECO:0000313" key="2">
    <source>
        <dbReference type="EMBL" id="PWV58696.1"/>
    </source>
</evidence>
<dbReference type="GO" id="GO:0043107">
    <property type="term" value="P:type IV pilus-dependent motility"/>
    <property type="evidence" value="ECO:0007669"/>
    <property type="project" value="InterPro"/>
</dbReference>
<dbReference type="RefSeq" id="WP_110020248.1">
    <property type="nucleotide sequence ID" value="NZ_QGTJ01000014.1"/>
</dbReference>
<dbReference type="Gene3D" id="1.10.287.540">
    <property type="entry name" value="Helix hairpin bin"/>
    <property type="match status" value="1"/>
</dbReference>
<dbReference type="InterPro" id="IPR007445">
    <property type="entry name" value="PilO"/>
</dbReference>
<dbReference type="Proteomes" id="UP000246569">
    <property type="component" value="Unassembled WGS sequence"/>
</dbReference>
<sequence>MTLDELRNLDLDINRGGEWPAPVKALVMLAIFAAACGLGWYLDTSDLLDGLAQEQQKEQQLRDEFRSRQRVVANLDAYRAQIGELETMLGDMLRQLPTRTEMPNLLEDISNQGRANGLVFTLFKPLDELPREFYAAKPIQIKAQATYHQFGAFVSSIAALPRIVTLEAVSLSAQPMKDFNRDSPEPLNIEATLQTYRYLDEDTEAAPKPAGKRK</sequence>
<comment type="caution">
    <text evidence="2">The sequence shown here is derived from an EMBL/GenBank/DDBJ whole genome shotgun (WGS) entry which is preliminary data.</text>
</comment>
<keyword evidence="1" id="KW-0812">Transmembrane</keyword>
<protein>
    <submittedName>
        <fullName evidence="2">Type IV pilus assembly protein PilO</fullName>
    </submittedName>
</protein>
<dbReference type="Gene3D" id="3.30.70.60">
    <property type="match status" value="1"/>
</dbReference>
<dbReference type="PANTHER" id="PTHR39555">
    <property type="entry name" value="FIMBRIAL ASSEMBLY PROTEIN PILO-LIKE PROTEIN-RELATED"/>
    <property type="match status" value="1"/>
</dbReference>
<dbReference type="GO" id="GO:0043683">
    <property type="term" value="P:type IV pilus assembly"/>
    <property type="evidence" value="ECO:0007669"/>
    <property type="project" value="InterPro"/>
</dbReference>
<dbReference type="PANTHER" id="PTHR39555:SF1">
    <property type="entry name" value="TYPE IV PILUS INNER MEMBRANE COMPONENT PILO"/>
    <property type="match status" value="1"/>
</dbReference>
<organism evidence="2 3">
    <name type="scientific">Plasticicumulans acidivorans</name>
    <dbReference type="NCBI Taxonomy" id="886464"/>
    <lineage>
        <taxon>Bacteria</taxon>
        <taxon>Pseudomonadati</taxon>
        <taxon>Pseudomonadota</taxon>
        <taxon>Gammaproteobacteria</taxon>
        <taxon>Candidatus Competibacteraceae</taxon>
        <taxon>Plasticicumulans</taxon>
    </lineage>
</organism>
<dbReference type="PIRSF" id="PIRSF016482">
    <property type="entry name" value="PilO"/>
    <property type="match status" value="1"/>
</dbReference>
<name>A0A317MVQ5_9GAMM</name>
<keyword evidence="1" id="KW-1133">Transmembrane helix</keyword>
<dbReference type="Pfam" id="PF04350">
    <property type="entry name" value="PilO"/>
    <property type="match status" value="1"/>
</dbReference>
<reference evidence="2 3" key="1">
    <citation type="submission" date="2018-05" db="EMBL/GenBank/DDBJ databases">
        <title>Genomic Encyclopedia of Type Strains, Phase IV (KMG-IV): sequencing the most valuable type-strain genomes for metagenomic binning, comparative biology and taxonomic classification.</title>
        <authorList>
            <person name="Goeker M."/>
        </authorList>
    </citation>
    <scope>NUCLEOTIDE SEQUENCE [LARGE SCALE GENOMIC DNA]</scope>
    <source>
        <strain evidence="2 3">DSM 23606</strain>
    </source>
</reference>
<dbReference type="AlphaFoldDB" id="A0A317MVQ5"/>
<accession>A0A317MVQ5</accession>
<dbReference type="EMBL" id="QGTJ01000014">
    <property type="protein sequence ID" value="PWV58696.1"/>
    <property type="molecule type" value="Genomic_DNA"/>
</dbReference>
<gene>
    <name evidence="2" type="ORF">C7443_11422</name>
</gene>
<keyword evidence="3" id="KW-1185">Reference proteome</keyword>
<evidence type="ECO:0000313" key="3">
    <source>
        <dbReference type="Proteomes" id="UP000246569"/>
    </source>
</evidence>
<dbReference type="InterPro" id="IPR014717">
    <property type="entry name" value="Transl_elong_EF1B/ribsomal_bS6"/>
</dbReference>
<feature type="transmembrane region" description="Helical" evidence="1">
    <location>
        <begin position="21"/>
        <end position="42"/>
    </location>
</feature>
<evidence type="ECO:0000256" key="1">
    <source>
        <dbReference type="SAM" id="Phobius"/>
    </source>
</evidence>
<keyword evidence="1" id="KW-0472">Membrane</keyword>
<proteinExistence type="predicted"/>
<dbReference type="OrthoDB" id="9802133at2"/>